<dbReference type="Proteomes" id="UP000460549">
    <property type="component" value="Unassembled WGS sequence"/>
</dbReference>
<dbReference type="InterPro" id="IPR029039">
    <property type="entry name" value="Flavoprotein-like_sf"/>
</dbReference>
<protein>
    <submittedName>
        <fullName evidence="4">Flavodoxin family protein</fullName>
    </submittedName>
</protein>
<comment type="caution">
    <text evidence="4">The sequence shown here is derived from an EMBL/GenBank/DDBJ whole genome shotgun (WGS) entry which is preliminary data.</text>
</comment>
<dbReference type="PANTHER" id="PTHR43278:SF4">
    <property type="entry name" value="NAD(P)H-DEPENDENT FMN-CONTAINING OXIDOREDUCTASE YWQN-RELATED"/>
    <property type="match status" value="1"/>
</dbReference>
<keyword evidence="1" id="KW-0285">Flavoprotein</keyword>
<dbReference type="AlphaFoldDB" id="A0A7X2TS17"/>
<evidence type="ECO:0000259" key="3">
    <source>
        <dbReference type="Pfam" id="PF03358"/>
    </source>
</evidence>
<accession>A0A7X2TS17</accession>
<evidence type="ECO:0000256" key="1">
    <source>
        <dbReference type="ARBA" id="ARBA00022630"/>
    </source>
</evidence>
<dbReference type="InterPro" id="IPR051796">
    <property type="entry name" value="ISF_SsuE-like"/>
</dbReference>
<evidence type="ECO:0000256" key="2">
    <source>
        <dbReference type="ARBA" id="ARBA00022643"/>
    </source>
</evidence>
<dbReference type="RefSeq" id="WP_154425520.1">
    <property type="nucleotide sequence ID" value="NZ_JAQYGB010000083.1"/>
</dbReference>
<organism evidence="4 5">
    <name type="scientific">Bullifex porci</name>
    <dbReference type="NCBI Taxonomy" id="2606638"/>
    <lineage>
        <taxon>Bacteria</taxon>
        <taxon>Pseudomonadati</taxon>
        <taxon>Spirochaetota</taxon>
        <taxon>Spirochaetia</taxon>
        <taxon>Spirochaetales</taxon>
        <taxon>Spirochaetaceae</taxon>
        <taxon>Bullifex</taxon>
    </lineage>
</organism>
<dbReference type="EMBL" id="VUNN01000013">
    <property type="protein sequence ID" value="MSU06548.1"/>
    <property type="molecule type" value="Genomic_DNA"/>
</dbReference>
<dbReference type="Gene3D" id="3.40.50.360">
    <property type="match status" value="1"/>
</dbReference>
<feature type="domain" description="NADPH-dependent FMN reductase-like" evidence="3">
    <location>
        <begin position="1"/>
        <end position="126"/>
    </location>
</feature>
<gene>
    <name evidence="4" type="ORF">FYJ80_07110</name>
</gene>
<dbReference type="Pfam" id="PF03358">
    <property type="entry name" value="FMN_red"/>
    <property type="match status" value="1"/>
</dbReference>
<evidence type="ECO:0000313" key="5">
    <source>
        <dbReference type="Proteomes" id="UP000460549"/>
    </source>
</evidence>
<proteinExistence type="predicted"/>
<name>A0A7X2TS17_9SPIO</name>
<sequence length="170" mass="19494">MKTLIIVGSPRRGTSLKLAECCAKYSQDSEIVELRKYNIKPCLGCDACKKNETHTCIQKDDLSLVISKLKEAETIVFISPIYWWGVTATMKCFIDRLYSFDSWKGKEFKLILNGGAETSDVEYKLLHDQFKEMMEYINVPFTGFAAFEAYQDKILEINSDVEEKIKSLFA</sequence>
<dbReference type="PANTHER" id="PTHR43278">
    <property type="entry name" value="NAD(P)H-DEPENDENT FMN-CONTAINING OXIDOREDUCTASE YWQN-RELATED"/>
    <property type="match status" value="1"/>
</dbReference>
<keyword evidence="2" id="KW-0288">FMN</keyword>
<dbReference type="GO" id="GO:0016491">
    <property type="term" value="F:oxidoreductase activity"/>
    <property type="evidence" value="ECO:0007669"/>
    <property type="project" value="InterPro"/>
</dbReference>
<dbReference type="InterPro" id="IPR005025">
    <property type="entry name" value="FMN_Rdtase-like_dom"/>
</dbReference>
<reference evidence="4 5" key="1">
    <citation type="submission" date="2019-08" db="EMBL/GenBank/DDBJ databases">
        <title>In-depth cultivation of the pig gut microbiome towards novel bacterial diversity and tailored functional studies.</title>
        <authorList>
            <person name="Wylensek D."/>
            <person name="Hitch T.C.A."/>
            <person name="Clavel T."/>
        </authorList>
    </citation>
    <scope>NUCLEOTIDE SEQUENCE [LARGE SCALE GENOMIC DNA]</scope>
    <source>
        <strain evidence="4 5">NM-380-WT-3C1</strain>
    </source>
</reference>
<keyword evidence="5" id="KW-1185">Reference proteome</keyword>
<dbReference type="SUPFAM" id="SSF52218">
    <property type="entry name" value="Flavoproteins"/>
    <property type="match status" value="1"/>
</dbReference>
<evidence type="ECO:0000313" key="4">
    <source>
        <dbReference type="EMBL" id="MSU06548.1"/>
    </source>
</evidence>